<comment type="subcellular location">
    <subcellularLocation>
        <location evidence="2">Membrane</location>
    </subcellularLocation>
</comment>
<dbReference type="Pfam" id="PF00507">
    <property type="entry name" value="Oxidored_q4"/>
    <property type="match status" value="1"/>
</dbReference>
<dbReference type="Gene3D" id="1.20.58.1610">
    <property type="entry name" value="NADH:ubiquinone/plastoquinone oxidoreductase, chain 3"/>
    <property type="match status" value="1"/>
</dbReference>
<dbReference type="InterPro" id="IPR000440">
    <property type="entry name" value="NADH_UbQ/plastoQ_OxRdtase_su3"/>
</dbReference>
<accession>A0AAD5YYK4</accession>
<evidence type="ECO:0000256" key="6">
    <source>
        <dbReference type="ARBA" id="ARBA00022692"/>
    </source>
</evidence>
<feature type="transmembrane region" description="Helical" evidence="12">
    <location>
        <begin position="60"/>
        <end position="82"/>
    </location>
</feature>
<evidence type="ECO:0000256" key="9">
    <source>
        <dbReference type="ARBA" id="ARBA00023136"/>
    </source>
</evidence>
<evidence type="ECO:0000256" key="5">
    <source>
        <dbReference type="ARBA" id="ARBA00022448"/>
    </source>
</evidence>
<comment type="function">
    <text evidence="1">Core subunit of the mitochondrial membrane respiratory chain NADH dehydrogenase (Complex I) that is believed to belong to the minimal assembly required for catalysis. Complex I functions in the transfer of electrons from NADH to the respiratory chain. The immediate electron acceptor for the enzyme is believed to be ubiquinone.</text>
</comment>
<keyword evidence="6 12" id="KW-0812">Transmembrane</keyword>
<keyword evidence="7" id="KW-1278">Translocase</keyword>
<dbReference type="PANTHER" id="PTHR11058:SF9">
    <property type="entry name" value="NADH-UBIQUINONE OXIDOREDUCTASE CHAIN 3"/>
    <property type="match status" value="1"/>
</dbReference>
<evidence type="ECO:0000256" key="8">
    <source>
        <dbReference type="ARBA" id="ARBA00022989"/>
    </source>
</evidence>
<name>A0AAD5YYK4_9POAL</name>
<evidence type="ECO:0000256" key="3">
    <source>
        <dbReference type="ARBA" id="ARBA00008472"/>
    </source>
</evidence>
<dbReference type="EMBL" id="JAMRDG010000763">
    <property type="protein sequence ID" value="KAJ3672010.1"/>
    <property type="molecule type" value="Genomic_DNA"/>
</dbReference>
<comment type="similarity">
    <text evidence="3">Belongs to the complex I subunit 3 family.</text>
</comment>
<dbReference type="AlphaFoldDB" id="A0AAD5YYK4"/>
<organism evidence="13 14">
    <name type="scientific">Rhynchospora tenuis</name>
    <dbReference type="NCBI Taxonomy" id="198213"/>
    <lineage>
        <taxon>Eukaryota</taxon>
        <taxon>Viridiplantae</taxon>
        <taxon>Streptophyta</taxon>
        <taxon>Embryophyta</taxon>
        <taxon>Tracheophyta</taxon>
        <taxon>Spermatophyta</taxon>
        <taxon>Magnoliopsida</taxon>
        <taxon>Liliopsida</taxon>
        <taxon>Poales</taxon>
        <taxon>Cyperaceae</taxon>
        <taxon>Cyperoideae</taxon>
        <taxon>Rhynchosporeae</taxon>
        <taxon>Rhynchospora</taxon>
    </lineage>
</organism>
<dbReference type="InterPro" id="IPR038430">
    <property type="entry name" value="NDAH_ubi_oxred_su3_sf"/>
</dbReference>
<proteinExistence type="inferred from homology"/>
<keyword evidence="5" id="KW-0813">Transport</keyword>
<dbReference type="PANTHER" id="PTHR11058">
    <property type="entry name" value="NADH-UBIQUINONE OXIDOREDUCTASE CHAIN 3"/>
    <property type="match status" value="1"/>
</dbReference>
<comment type="caution">
    <text evidence="13">The sequence shown here is derived from an EMBL/GenBank/DDBJ whole genome shotgun (WGS) entry which is preliminary data.</text>
</comment>
<comment type="catalytic activity">
    <reaction evidence="11">
        <text>a ubiquinone + NADH + 5 H(+)(in) = a ubiquinol + NAD(+) + 4 H(+)(out)</text>
        <dbReference type="Rhea" id="RHEA:29091"/>
        <dbReference type="Rhea" id="RHEA-COMP:9565"/>
        <dbReference type="Rhea" id="RHEA-COMP:9566"/>
        <dbReference type="ChEBI" id="CHEBI:15378"/>
        <dbReference type="ChEBI" id="CHEBI:16389"/>
        <dbReference type="ChEBI" id="CHEBI:17976"/>
        <dbReference type="ChEBI" id="CHEBI:57540"/>
        <dbReference type="ChEBI" id="CHEBI:57945"/>
        <dbReference type="EC" id="7.1.1.2"/>
    </reaction>
</comment>
<evidence type="ECO:0000256" key="12">
    <source>
        <dbReference type="SAM" id="Phobius"/>
    </source>
</evidence>
<feature type="transmembrane region" description="Helical" evidence="12">
    <location>
        <begin position="7"/>
        <end position="28"/>
    </location>
</feature>
<evidence type="ECO:0000256" key="2">
    <source>
        <dbReference type="ARBA" id="ARBA00004370"/>
    </source>
</evidence>
<reference evidence="13 14" key="1">
    <citation type="journal article" date="2022" name="Cell">
        <title>Repeat-based holocentromeres influence genome architecture and karyotype evolution.</title>
        <authorList>
            <person name="Hofstatter P.G."/>
            <person name="Thangavel G."/>
            <person name="Lux T."/>
            <person name="Neumann P."/>
            <person name="Vondrak T."/>
            <person name="Novak P."/>
            <person name="Zhang M."/>
            <person name="Costa L."/>
            <person name="Castellani M."/>
            <person name="Scott A."/>
            <person name="Toegelov H."/>
            <person name="Fuchs J."/>
            <person name="Mata-Sucre Y."/>
            <person name="Dias Y."/>
            <person name="Vanzela A.L.L."/>
            <person name="Huettel B."/>
            <person name="Almeida C.C.S."/>
            <person name="Simkova H."/>
            <person name="Souza G."/>
            <person name="Pedrosa-Harand A."/>
            <person name="Macas J."/>
            <person name="Mayer K.F.X."/>
            <person name="Houben A."/>
            <person name="Marques A."/>
        </authorList>
    </citation>
    <scope>NUCLEOTIDE SEQUENCE [LARGE SCALE GENOMIC DNA]</scope>
    <source>
        <strain evidence="13">RhyTen1mFocal</strain>
    </source>
</reference>
<protein>
    <recommendedName>
        <fullName evidence="4">NADH-ubiquinone oxidoreductase chain 3</fullName>
    </recommendedName>
    <alternativeName>
        <fullName evidence="10">NADH dehydrogenase subunit 3</fullName>
    </alternativeName>
</protein>
<evidence type="ECO:0000256" key="11">
    <source>
        <dbReference type="ARBA" id="ARBA00049551"/>
    </source>
</evidence>
<keyword evidence="9 12" id="KW-0472">Membrane</keyword>
<evidence type="ECO:0000313" key="13">
    <source>
        <dbReference type="EMBL" id="KAJ3672010.1"/>
    </source>
</evidence>
<evidence type="ECO:0000256" key="1">
    <source>
        <dbReference type="ARBA" id="ARBA00003257"/>
    </source>
</evidence>
<evidence type="ECO:0000256" key="10">
    <source>
        <dbReference type="ARBA" id="ARBA00031029"/>
    </source>
</evidence>
<keyword evidence="8 12" id="KW-1133">Transmembrane helix</keyword>
<dbReference type="GO" id="GO:0008137">
    <property type="term" value="F:NADH dehydrogenase (ubiquinone) activity"/>
    <property type="evidence" value="ECO:0007669"/>
    <property type="project" value="UniProtKB-EC"/>
</dbReference>
<evidence type="ECO:0000256" key="7">
    <source>
        <dbReference type="ARBA" id="ARBA00022967"/>
    </source>
</evidence>
<sequence>MSEFAPILIYLGFSLLVSLILVGLPFLFSSIVRPIQKNCRLTNVVSIPSVMPEVVSIYDFIWFSILFIIFDLEVTFFFPWAISLNKIDLFGFWSMMAFY</sequence>
<keyword evidence="14" id="KW-1185">Reference proteome</keyword>
<evidence type="ECO:0000256" key="4">
    <source>
        <dbReference type="ARBA" id="ARBA00021007"/>
    </source>
</evidence>
<gene>
    <name evidence="13" type="ORF">LUZ61_022351</name>
</gene>
<dbReference type="Proteomes" id="UP001210211">
    <property type="component" value="Unassembled WGS sequence"/>
</dbReference>
<dbReference type="GO" id="GO:0030964">
    <property type="term" value="C:NADH dehydrogenase complex"/>
    <property type="evidence" value="ECO:0007669"/>
    <property type="project" value="TreeGrafter"/>
</dbReference>
<evidence type="ECO:0000313" key="14">
    <source>
        <dbReference type="Proteomes" id="UP001210211"/>
    </source>
</evidence>